<evidence type="ECO:0008006" key="3">
    <source>
        <dbReference type="Google" id="ProtNLM"/>
    </source>
</evidence>
<dbReference type="Gene3D" id="3.30.365.10">
    <property type="entry name" value="Aldehyde oxidase/xanthine dehydrogenase, molybdopterin binding domain"/>
    <property type="match status" value="1"/>
</dbReference>
<dbReference type="GO" id="GO:0016491">
    <property type="term" value="F:oxidoreductase activity"/>
    <property type="evidence" value="ECO:0007669"/>
    <property type="project" value="InterPro"/>
</dbReference>
<dbReference type="PANTHER" id="PTHR45444">
    <property type="entry name" value="XANTHINE DEHYDROGENASE"/>
    <property type="match status" value="1"/>
</dbReference>
<feature type="non-terminal residue" evidence="1">
    <location>
        <position position="56"/>
    </location>
</feature>
<comment type="caution">
    <text evidence="1">The sequence shown here is derived from an EMBL/GenBank/DDBJ whole genome shotgun (WGS) entry which is preliminary data.</text>
</comment>
<evidence type="ECO:0000313" key="1">
    <source>
        <dbReference type="EMBL" id="KAK7072768.1"/>
    </source>
</evidence>
<organism evidence="1 2">
    <name type="scientific">Halocaridina rubra</name>
    <name type="common">Hawaiian red shrimp</name>
    <dbReference type="NCBI Taxonomy" id="373956"/>
    <lineage>
        <taxon>Eukaryota</taxon>
        <taxon>Metazoa</taxon>
        <taxon>Ecdysozoa</taxon>
        <taxon>Arthropoda</taxon>
        <taxon>Crustacea</taxon>
        <taxon>Multicrustacea</taxon>
        <taxon>Malacostraca</taxon>
        <taxon>Eumalacostraca</taxon>
        <taxon>Eucarida</taxon>
        <taxon>Decapoda</taxon>
        <taxon>Pleocyemata</taxon>
        <taxon>Caridea</taxon>
        <taxon>Atyoidea</taxon>
        <taxon>Atyidae</taxon>
        <taxon>Halocaridina</taxon>
    </lineage>
</organism>
<reference evidence="1 2" key="1">
    <citation type="submission" date="2023-11" db="EMBL/GenBank/DDBJ databases">
        <title>Halocaridina rubra genome assembly.</title>
        <authorList>
            <person name="Smith C."/>
        </authorList>
    </citation>
    <scope>NUCLEOTIDE SEQUENCE [LARGE SCALE GENOMIC DNA]</scope>
    <source>
        <strain evidence="1">EP-1</strain>
        <tissue evidence="1">Whole</tissue>
    </source>
</reference>
<dbReference type="InterPro" id="IPR016208">
    <property type="entry name" value="Ald_Oxase/xanthine_DH-like"/>
</dbReference>
<gene>
    <name evidence="1" type="ORF">SK128_010082</name>
</gene>
<keyword evidence="2" id="KW-1185">Reference proteome</keyword>
<proteinExistence type="predicted"/>
<feature type="non-terminal residue" evidence="1">
    <location>
        <position position="1"/>
    </location>
</feature>
<dbReference type="InterPro" id="IPR037165">
    <property type="entry name" value="AldOxase/xan_DH_Mopterin-bd_sf"/>
</dbReference>
<dbReference type="GO" id="GO:0005506">
    <property type="term" value="F:iron ion binding"/>
    <property type="evidence" value="ECO:0007669"/>
    <property type="project" value="InterPro"/>
</dbReference>
<name>A0AAN8X1Z9_HALRR</name>
<dbReference type="SUPFAM" id="SSF56003">
    <property type="entry name" value="Molybdenum cofactor-binding domain"/>
    <property type="match status" value="1"/>
</dbReference>
<sequence length="56" mass="5944">GVGEPPLLLAASVFYAIKDAIAAARADAGLGQVFRLDSPATVERIRMACHDFITKE</sequence>
<dbReference type="PANTHER" id="PTHR45444:SF3">
    <property type="entry name" value="XANTHINE DEHYDROGENASE"/>
    <property type="match status" value="1"/>
</dbReference>
<dbReference type="EMBL" id="JAXCGZ010013347">
    <property type="protein sequence ID" value="KAK7072768.1"/>
    <property type="molecule type" value="Genomic_DNA"/>
</dbReference>
<evidence type="ECO:0000313" key="2">
    <source>
        <dbReference type="Proteomes" id="UP001381693"/>
    </source>
</evidence>
<protein>
    <recommendedName>
        <fullName evidence="3">Xanthine dehydrogenase</fullName>
    </recommendedName>
</protein>
<accession>A0AAN8X1Z9</accession>
<dbReference type="AlphaFoldDB" id="A0AAN8X1Z9"/>
<dbReference type="Proteomes" id="UP001381693">
    <property type="component" value="Unassembled WGS sequence"/>
</dbReference>